<proteinExistence type="predicted"/>
<reference evidence="2" key="1">
    <citation type="submission" date="2019-08" db="EMBL/GenBank/DDBJ databases">
        <authorList>
            <person name="Beers A.L."/>
            <person name="Becker A.J."/>
            <person name="Leyhe M.J."/>
            <person name="Li C.M."/>
            <person name="Maas J.R."/>
            <person name="Resendiz-Medina K.E."/>
            <person name="Seggerman F.M."/>
            <person name="Taylor S.B."/>
            <person name="Friedman J.A."/>
            <person name="Miller J.M."/>
            <person name="Boury N.M."/>
            <person name="Peters N.T."/>
            <person name="Gurney S.M.R."/>
            <person name="Garlena R.A."/>
            <person name="Russell D.A."/>
            <person name="Pope W.H."/>
            <person name="Jacobs-Sera D."/>
            <person name="Hatfull G.F."/>
        </authorList>
    </citation>
    <scope>NUCLEOTIDE SEQUENCE [LARGE SCALE GENOMIC DNA]</scope>
</reference>
<feature type="transmembrane region" description="Helical" evidence="1">
    <location>
        <begin position="78"/>
        <end position="101"/>
    </location>
</feature>
<organism evidence="2 3">
    <name type="scientific">Microbacterium phage PhriedRice</name>
    <dbReference type="NCBI Taxonomy" id="2652407"/>
    <lineage>
        <taxon>Viruses</taxon>
        <taxon>Duplodnaviria</taxon>
        <taxon>Heunggongvirae</taxon>
        <taxon>Uroviricota</taxon>
        <taxon>Caudoviricetes</taxon>
        <taxon>Eekayvirinae</taxon>
        <taxon>Akonivirus</taxon>
        <taxon>Akonivirus phedro</taxon>
    </lineage>
</organism>
<dbReference type="EMBL" id="MN310546">
    <property type="protein sequence ID" value="QFG04963.1"/>
    <property type="molecule type" value="Genomic_DNA"/>
</dbReference>
<protein>
    <submittedName>
        <fullName evidence="2">Uncharacterized protein</fullName>
    </submittedName>
</protein>
<keyword evidence="1" id="KW-0812">Transmembrane</keyword>
<accession>A0A5J6T420</accession>
<evidence type="ECO:0000313" key="3">
    <source>
        <dbReference type="Proteomes" id="UP000326946"/>
    </source>
</evidence>
<sequence>MTNVSEDTASIAVLSTKLDHVTKTMEEIKSTLATSATVHVTRSEWELRNQTVDERFINSQRERDELRLMIAAQDAKKAPWWTVLAAFGSIVAIIGLTLQWIPQIVNP</sequence>
<keyword evidence="1" id="KW-0472">Membrane</keyword>
<evidence type="ECO:0000256" key="1">
    <source>
        <dbReference type="SAM" id="Phobius"/>
    </source>
</evidence>
<evidence type="ECO:0000313" key="2">
    <source>
        <dbReference type="EMBL" id="QFG04963.1"/>
    </source>
</evidence>
<dbReference type="Proteomes" id="UP000326946">
    <property type="component" value="Segment"/>
</dbReference>
<gene>
    <name evidence="2" type="primary">41</name>
    <name evidence="2" type="ORF">SEA_PHRIEDRICE_41</name>
</gene>
<name>A0A5J6T420_9CAUD</name>
<keyword evidence="1" id="KW-1133">Transmembrane helix</keyword>